<dbReference type="Gene3D" id="1.10.287.130">
    <property type="match status" value="1"/>
</dbReference>
<dbReference type="Proteomes" id="UP000294902">
    <property type="component" value="Unassembled WGS sequence"/>
</dbReference>
<evidence type="ECO:0000259" key="15">
    <source>
        <dbReference type="PROSITE" id="PS50109"/>
    </source>
</evidence>
<evidence type="ECO:0000256" key="12">
    <source>
        <dbReference type="ARBA" id="ARBA00023012"/>
    </source>
</evidence>
<keyword evidence="11 14" id="KW-1133">Transmembrane helix</keyword>
<keyword evidence="6" id="KW-0808">Transferase</keyword>
<dbReference type="InterPro" id="IPR003594">
    <property type="entry name" value="HATPase_dom"/>
</dbReference>
<gene>
    <name evidence="17" type="ORF">EDC18_11076</name>
</gene>
<keyword evidence="12" id="KW-0902">Two-component regulatory system</keyword>
<dbReference type="InterPro" id="IPR003660">
    <property type="entry name" value="HAMP_dom"/>
</dbReference>
<organism evidence="17 18">
    <name type="scientific">Natranaerovirga pectinivora</name>
    <dbReference type="NCBI Taxonomy" id="682400"/>
    <lineage>
        <taxon>Bacteria</taxon>
        <taxon>Bacillati</taxon>
        <taxon>Bacillota</taxon>
        <taxon>Clostridia</taxon>
        <taxon>Lachnospirales</taxon>
        <taxon>Natranaerovirgaceae</taxon>
        <taxon>Natranaerovirga</taxon>
    </lineage>
</organism>
<evidence type="ECO:0000256" key="1">
    <source>
        <dbReference type="ARBA" id="ARBA00000085"/>
    </source>
</evidence>
<dbReference type="SUPFAM" id="SSF47384">
    <property type="entry name" value="Homodimeric domain of signal transducing histidine kinase"/>
    <property type="match status" value="1"/>
</dbReference>
<dbReference type="CDD" id="cd00082">
    <property type="entry name" value="HisKA"/>
    <property type="match status" value="1"/>
</dbReference>
<dbReference type="Pfam" id="PF00512">
    <property type="entry name" value="HisKA"/>
    <property type="match status" value="1"/>
</dbReference>
<dbReference type="SUPFAM" id="SSF158472">
    <property type="entry name" value="HAMP domain-like"/>
    <property type="match status" value="1"/>
</dbReference>
<dbReference type="EC" id="2.7.13.3" evidence="3"/>
<comment type="caution">
    <text evidence="17">The sequence shown here is derived from an EMBL/GenBank/DDBJ whole genome shotgun (WGS) entry which is preliminary data.</text>
</comment>
<evidence type="ECO:0000256" key="14">
    <source>
        <dbReference type="SAM" id="Phobius"/>
    </source>
</evidence>
<dbReference type="InterPro" id="IPR003661">
    <property type="entry name" value="HisK_dim/P_dom"/>
</dbReference>
<keyword evidence="9 17" id="KW-0418">Kinase</keyword>
<name>A0A4R3MKQ2_9FIRM</name>
<evidence type="ECO:0000256" key="8">
    <source>
        <dbReference type="ARBA" id="ARBA00022741"/>
    </source>
</evidence>
<dbReference type="Gene3D" id="3.30.565.10">
    <property type="entry name" value="Histidine kinase-like ATPase, C-terminal domain"/>
    <property type="match status" value="1"/>
</dbReference>
<keyword evidence="4" id="KW-1003">Cell membrane</keyword>
<dbReference type="GO" id="GO:0000155">
    <property type="term" value="F:phosphorelay sensor kinase activity"/>
    <property type="evidence" value="ECO:0007669"/>
    <property type="project" value="InterPro"/>
</dbReference>
<evidence type="ECO:0000259" key="16">
    <source>
        <dbReference type="PROSITE" id="PS50885"/>
    </source>
</evidence>
<evidence type="ECO:0000256" key="4">
    <source>
        <dbReference type="ARBA" id="ARBA00022475"/>
    </source>
</evidence>
<dbReference type="SMART" id="SM00387">
    <property type="entry name" value="HATPase_c"/>
    <property type="match status" value="1"/>
</dbReference>
<evidence type="ECO:0000256" key="7">
    <source>
        <dbReference type="ARBA" id="ARBA00022692"/>
    </source>
</evidence>
<evidence type="ECO:0000256" key="3">
    <source>
        <dbReference type="ARBA" id="ARBA00012438"/>
    </source>
</evidence>
<accession>A0A4R3MKQ2</accession>
<dbReference type="InterPro" id="IPR050398">
    <property type="entry name" value="HssS/ArlS-like"/>
</dbReference>
<sequence length="436" mass="51014">MKRFKLSTQITILYLSVVAIVVITLVTVLPTQIKKFFVNEIYSTIEEEQANFNIDNVSIIYRSDSNNLRTVNHFIINHRGDILLPRIINTQVNLRFLNEVIRRIQAFRPLKGKYVFESSNNTLYYVIKRVEVNGTQSYLVSYMSELYANQVTQNMFNQIMFVTAIILSVGTILFVMWVRHIVKPIKIMEKQVRQISQKEWDTTLAINRKDEIGELAKSIEIMKDRLMKQEMAQQEMFQNISHDLKTPISIIKNYALSIIDDIHPYGTVEDTAKVINDEAERMLEKVQSILYINRLNYLSQQMNVREKINMKELIENLVNRYINSKVIWDLNLSEVDFVGEEEQWKSAIENIITNMLRYAKTTIKVSLREDELIIENDGEPIEKDIINTMFQPYVKGKKGSFGLGLAITSKICKLYHYNVRAINIDNGVRFIIYKRK</sequence>
<dbReference type="EMBL" id="SMAL01000010">
    <property type="protein sequence ID" value="TCT13002.1"/>
    <property type="molecule type" value="Genomic_DNA"/>
</dbReference>
<dbReference type="PANTHER" id="PTHR45528">
    <property type="entry name" value="SENSOR HISTIDINE KINASE CPXA"/>
    <property type="match status" value="1"/>
</dbReference>
<comment type="subcellular location">
    <subcellularLocation>
        <location evidence="2">Cell membrane</location>
        <topology evidence="2">Multi-pass membrane protein</topology>
    </subcellularLocation>
</comment>
<dbReference type="PROSITE" id="PS50109">
    <property type="entry name" value="HIS_KIN"/>
    <property type="match status" value="1"/>
</dbReference>
<dbReference type="AlphaFoldDB" id="A0A4R3MKQ2"/>
<dbReference type="Gene3D" id="6.10.340.10">
    <property type="match status" value="1"/>
</dbReference>
<dbReference type="PROSITE" id="PS50885">
    <property type="entry name" value="HAMP"/>
    <property type="match status" value="1"/>
</dbReference>
<dbReference type="RefSeq" id="WP_132253614.1">
    <property type="nucleotide sequence ID" value="NZ_SMAL01000010.1"/>
</dbReference>
<dbReference type="GO" id="GO:0005524">
    <property type="term" value="F:ATP binding"/>
    <property type="evidence" value="ECO:0007669"/>
    <property type="project" value="UniProtKB-KW"/>
</dbReference>
<evidence type="ECO:0000256" key="10">
    <source>
        <dbReference type="ARBA" id="ARBA00022840"/>
    </source>
</evidence>
<evidence type="ECO:0000256" key="5">
    <source>
        <dbReference type="ARBA" id="ARBA00022553"/>
    </source>
</evidence>
<dbReference type="InterPro" id="IPR036890">
    <property type="entry name" value="HATPase_C_sf"/>
</dbReference>
<protein>
    <recommendedName>
        <fullName evidence="3">histidine kinase</fullName>
        <ecNumber evidence="3">2.7.13.3</ecNumber>
    </recommendedName>
</protein>
<keyword evidence="13 14" id="KW-0472">Membrane</keyword>
<evidence type="ECO:0000256" key="6">
    <source>
        <dbReference type="ARBA" id="ARBA00022679"/>
    </source>
</evidence>
<dbReference type="PANTHER" id="PTHR45528:SF1">
    <property type="entry name" value="SENSOR HISTIDINE KINASE CPXA"/>
    <property type="match status" value="1"/>
</dbReference>
<dbReference type="SUPFAM" id="SSF55874">
    <property type="entry name" value="ATPase domain of HSP90 chaperone/DNA topoisomerase II/histidine kinase"/>
    <property type="match status" value="1"/>
</dbReference>
<dbReference type="OrthoDB" id="9780718at2"/>
<evidence type="ECO:0000256" key="2">
    <source>
        <dbReference type="ARBA" id="ARBA00004651"/>
    </source>
</evidence>
<feature type="domain" description="HAMP" evidence="16">
    <location>
        <begin position="179"/>
        <end position="231"/>
    </location>
</feature>
<keyword evidence="10" id="KW-0067">ATP-binding</keyword>
<feature type="transmembrane region" description="Helical" evidence="14">
    <location>
        <begin position="159"/>
        <end position="178"/>
    </location>
</feature>
<dbReference type="Pfam" id="PF02518">
    <property type="entry name" value="HATPase_c"/>
    <property type="match status" value="1"/>
</dbReference>
<dbReference type="InterPro" id="IPR036097">
    <property type="entry name" value="HisK_dim/P_sf"/>
</dbReference>
<evidence type="ECO:0000256" key="9">
    <source>
        <dbReference type="ARBA" id="ARBA00022777"/>
    </source>
</evidence>
<keyword evidence="7 14" id="KW-0812">Transmembrane</keyword>
<dbReference type="SMART" id="SM00304">
    <property type="entry name" value="HAMP"/>
    <property type="match status" value="1"/>
</dbReference>
<feature type="domain" description="Histidine kinase" evidence="15">
    <location>
        <begin position="239"/>
        <end position="436"/>
    </location>
</feature>
<dbReference type="GO" id="GO:0005886">
    <property type="term" value="C:plasma membrane"/>
    <property type="evidence" value="ECO:0007669"/>
    <property type="project" value="UniProtKB-SubCell"/>
</dbReference>
<proteinExistence type="predicted"/>
<evidence type="ECO:0000256" key="11">
    <source>
        <dbReference type="ARBA" id="ARBA00022989"/>
    </source>
</evidence>
<evidence type="ECO:0000256" key="13">
    <source>
        <dbReference type="ARBA" id="ARBA00023136"/>
    </source>
</evidence>
<dbReference type="Pfam" id="PF00672">
    <property type="entry name" value="HAMP"/>
    <property type="match status" value="1"/>
</dbReference>
<keyword evidence="18" id="KW-1185">Reference proteome</keyword>
<evidence type="ECO:0000313" key="17">
    <source>
        <dbReference type="EMBL" id="TCT13002.1"/>
    </source>
</evidence>
<dbReference type="InterPro" id="IPR005467">
    <property type="entry name" value="His_kinase_dom"/>
</dbReference>
<dbReference type="SMART" id="SM00388">
    <property type="entry name" value="HisKA"/>
    <property type="match status" value="1"/>
</dbReference>
<dbReference type="CDD" id="cd06225">
    <property type="entry name" value="HAMP"/>
    <property type="match status" value="1"/>
</dbReference>
<comment type="catalytic activity">
    <reaction evidence="1">
        <text>ATP + protein L-histidine = ADP + protein N-phospho-L-histidine.</text>
        <dbReference type="EC" id="2.7.13.3"/>
    </reaction>
</comment>
<evidence type="ECO:0000313" key="18">
    <source>
        <dbReference type="Proteomes" id="UP000294902"/>
    </source>
</evidence>
<keyword evidence="8" id="KW-0547">Nucleotide-binding</keyword>
<keyword evidence="5" id="KW-0597">Phosphoprotein</keyword>
<reference evidence="17 18" key="1">
    <citation type="submission" date="2019-03" db="EMBL/GenBank/DDBJ databases">
        <title>Genomic Encyclopedia of Type Strains, Phase IV (KMG-IV): sequencing the most valuable type-strain genomes for metagenomic binning, comparative biology and taxonomic classification.</title>
        <authorList>
            <person name="Goeker M."/>
        </authorList>
    </citation>
    <scope>NUCLEOTIDE SEQUENCE [LARGE SCALE GENOMIC DNA]</scope>
    <source>
        <strain evidence="17 18">DSM 24629</strain>
    </source>
</reference>
<feature type="transmembrane region" description="Helical" evidence="14">
    <location>
        <begin position="12"/>
        <end position="33"/>
    </location>
</feature>